<evidence type="ECO:0000313" key="3">
    <source>
        <dbReference type="EMBL" id="MBA2875128.1"/>
    </source>
</evidence>
<dbReference type="GO" id="GO:0030153">
    <property type="term" value="P:bacteriocin immunity"/>
    <property type="evidence" value="ECO:0007669"/>
    <property type="project" value="InterPro"/>
</dbReference>
<feature type="transmembrane region" description="Helical" evidence="1">
    <location>
        <begin position="9"/>
        <end position="30"/>
    </location>
</feature>
<dbReference type="AlphaFoldDB" id="A0A7V9Z721"/>
<feature type="transmembrane region" description="Helical" evidence="1">
    <location>
        <begin position="46"/>
        <end position="64"/>
    </location>
</feature>
<comment type="caution">
    <text evidence="3">The sequence shown here is derived from an EMBL/GenBank/DDBJ whole genome shotgun (WGS) entry which is preliminary data.</text>
</comment>
<name>A0A7V9Z721_9BACL</name>
<accession>A0A7V9Z721</accession>
<evidence type="ECO:0000313" key="4">
    <source>
        <dbReference type="Proteomes" id="UP000523087"/>
    </source>
</evidence>
<feature type="domain" description="Uncharacterized protein YyaB-like PH" evidence="2">
    <location>
        <begin position="66"/>
        <end position="139"/>
    </location>
</feature>
<sequence>MYFPSKKDIWMAIIIWLSIFVFIIPPIFAIEPIGVIMLPSILNNKLITMIIMIVPALLLSWIWFDTGYKIEESKIMVKSGPYRKTINIKEISSVRTTKNPFAAPALSMDKIEINYGNFEIVTISPKNKDEFIYQLQKRNPEIQIDNHF</sequence>
<keyword evidence="1" id="KW-0472">Membrane</keyword>
<dbReference type="EMBL" id="JACDUT010000005">
    <property type="protein sequence ID" value="MBA2875128.1"/>
    <property type="molecule type" value="Genomic_DNA"/>
</dbReference>
<organism evidence="3 4">
    <name type="scientific">Thermaerobacillus caldiproteolyticus</name>
    <dbReference type="NCBI Taxonomy" id="247480"/>
    <lineage>
        <taxon>Bacteria</taxon>
        <taxon>Bacillati</taxon>
        <taxon>Bacillota</taxon>
        <taxon>Bacilli</taxon>
        <taxon>Bacillales</taxon>
        <taxon>Anoxybacillaceae</taxon>
        <taxon>Thermaerobacillus</taxon>
    </lineage>
</organism>
<dbReference type="Proteomes" id="UP000523087">
    <property type="component" value="Unassembled WGS sequence"/>
</dbReference>
<reference evidence="3 4" key="1">
    <citation type="submission" date="2020-07" db="EMBL/GenBank/DDBJ databases">
        <title>Genomic Encyclopedia of Type Strains, Phase IV (KMG-IV): sequencing the most valuable type-strain genomes for metagenomic binning, comparative biology and taxonomic classification.</title>
        <authorList>
            <person name="Goeker M."/>
        </authorList>
    </citation>
    <scope>NUCLEOTIDE SEQUENCE [LARGE SCALE GENOMIC DNA]</scope>
    <source>
        <strain evidence="3 4">DSM 15730</strain>
    </source>
</reference>
<keyword evidence="4" id="KW-1185">Reference proteome</keyword>
<proteinExistence type="predicted"/>
<protein>
    <submittedName>
        <fullName evidence="3">Putative membrane protein YdbT with pleckstrin-like domain</fullName>
    </submittedName>
</protein>
<dbReference type="InterPro" id="IPR009589">
    <property type="entry name" value="PH_YyaB-like"/>
</dbReference>
<gene>
    <name evidence="3" type="ORF">HNR31_001901</name>
</gene>
<evidence type="ECO:0000256" key="1">
    <source>
        <dbReference type="SAM" id="Phobius"/>
    </source>
</evidence>
<dbReference type="Pfam" id="PF06713">
    <property type="entry name" value="bPH_4"/>
    <property type="match status" value="1"/>
</dbReference>
<dbReference type="RefSeq" id="WP_181555978.1">
    <property type="nucleotide sequence ID" value="NZ_JACDUT010000005.1"/>
</dbReference>
<keyword evidence="1" id="KW-1133">Transmembrane helix</keyword>
<evidence type="ECO:0000259" key="2">
    <source>
        <dbReference type="Pfam" id="PF06713"/>
    </source>
</evidence>
<keyword evidence="1" id="KW-0812">Transmembrane</keyword>